<organism evidence="4 5">
    <name type="scientific">Phialocephala subalpina</name>
    <dbReference type="NCBI Taxonomy" id="576137"/>
    <lineage>
        <taxon>Eukaryota</taxon>
        <taxon>Fungi</taxon>
        <taxon>Dikarya</taxon>
        <taxon>Ascomycota</taxon>
        <taxon>Pezizomycotina</taxon>
        <taxon>Leotiomycetes</taxon>
        <taxon>Helotiales</taxon>
        <taxon>Mollisiaceae</taxon>
        <taxon>Phialocephala</taxon>
        <taxon>Phialocephala fortinii species complex</taxon>
    </lineage>
</organism>
<evidence type="ECO:0000313" key="4">
    <source>
        <dbReference type="EMBL" id="CZR53484.1"/>
    </source>
</evidence>
<protein>
    <submittedName>
        <fullName evidence="4">Uncharacterized protein</fullName>
    </submittedName>
</protein>
<keyword evidence="3" id="KW-1133">Transmembrane helix</keyword>
<reference evidence="4 5" key="1">
    <citation type="submission" date="2016-03" db="EMBL/GenBank/DDBJ databases">
        <authorList>
            <person name="Ploux O."/>
        </authorList>
    </citation>
    <scope>NUCLEOTIDE SEQUENCE [LARGE SCALE GENOMIC DNA]</scope>
    <source>
        <strain evidence="4 5">UAMH 11012</strain>
    </source>
</reference>
<accession>A0A1L7WL56</accession>
<name>A0A1L7WL56_9HELO</name>
<feature type="compositionally biased region" description="Polar residues" evidence="2">
    <location>
        <begin position="1"/>
        <end position="13"/>
    </location>
</feature>
<dbReference type="InterPro" id="IPR012475">
    <property type="entry name" value="Fungal_lectin"/>
</dbReference>
<dbReference type="SUPFAM" id="SSF89372">
    <property type="entry name" value="Fucose-specific lectin"/>
    <property type="match status" value="1"/>
</dbReference>
<evidence type="ECO:0000256" key="2">
    <source>
        <dbReference type="SAM" id="MobiDB-lite"/>
    </source>
</evidence>
<feature type="region of interest" description="Disordered" evidence="2">
    <location>
        <begin position="111"/>
        <end position="136"/>
    </location>
</feature>
<evidence type="ECO:0000256" key="1">
    <source>
        <dbReference type="ARBA" id="ARBA00009042"/>
    </source>
</evidence>
<proteinExistence type="inferred from homology"/>
<keyword evidence="3" id="KW-0472">Membrane</keyword>
<dbReference type="AlphaFoldDB" id="A0A1L7WL56"/>
<dbReference type="EMBL" id="FJOG01000003">
    <property type="protein sequence ID" value="CZR53484.1"/>
    <property type="molecule type" value="Genomic_DNA"/>
</dbReference>
<dbReference type="Proteomes" id="UP000184330">
    <property type="component" value="Unassembled WGS sequence"/>
</dbReference>
<comment type="similarity">
    <text evidence="1">Belongs to the fungal fucose-specific lectin family.</text>
</comment>
<keyword evidence="5" id="KW-1185">Reference proteome</keyword>
<feature type="region of interest" description="Disordered" evidence="2">
    <location>
        <begin position="1"/>
        <end position="31"/>
    </location>
</feature>
<dbReference type="Pfam" id="PF07938">
    <property type="entry name" value="Fungal_lectin"/>
    <property type="match status" value="1"/>
</dbReference>
<dbReference type="OrthoDB" id="3545704at2759"/>
<keyword evidence="3" id="KW-0812">Transmembrane</keyword>
<dbReference type="Gene3D" id="2.120.10.70">
    <property type="entry name" value="Fucose-specific lectin"/>
    <property type="match status" value="1"/>
</dbReference>
<sequence length="473" mass="49681">MSAPNTGSWNETHQGLEVAHPSDPLGNTGSDKVVVQNTPDKNLAFPNDPLGVYGPGKSDGVPVENWNGYGGALPALPQKPWYRRRKWLIIAGFVLLIAIVAAVVGAVLGTKKPRTSTSTASSTTTSTSPTATPTSTSTADMFHYTGNIAAASFAWNGTGGTRVYYQDTKGELVEASTKDNKTWKNTKLSVFPQNGSALAAAVSRPGYDIEITVLYTASSGIVQDLVYTQSSGWTQGTLSGQNCIAASTSRLSALYNQCGTCANTVMILYQDKSGTVQFGNRTSTTSWSLTSLSLSALVGTGLALQGPEAYGSTENQINLFHQKATNTLAMASWKEAAISNGVPTWNPTDQSYYPASPGTPIAAVCSNDYVYDSGAKPHTAWIQMLSLSSTGIVTDTWQGGPDSWLAHDVSVAVMSNSTGASRSFNEVAVTSQGLAFAVVSAAGQNDTIESWSVGSDLTTWKAIGNVDTGSSWT</sequence>
<evidence type="ECO:0000256" key="3">
    <source>
        <dbReference type="SAM" id="Phobius"/>
    </source>
</evidence>
<evidence type="ECO:0000313" key="5">
    <source>
        <dbReference type="Proteomes" id="UP000184330"/>
    </source>
</evidence>
<feature type="transmembrane region" description="Helical" evidence="3">
    <location>
        <begin position="87"/>
        <end position="108"/>
    </location>
</feature>
<dbReference type="STRING" id="576137.A0A1L7WL56"/>
<gene>
    <name evidence="4" type="ORF">PAC_03363</name>
</gene>